<dbReference type="GO" id="GO:0005829">
    <property type="term" value="C:cytosol"/>
    <property type="evidence" value="ECO:0007669"/>
    <property type="project" value="TreeGrafter"/>
</dbReference>
<dbReference type="PROSITE" id="PS50110">
    <property type="entry name" value="RESPONSE_REGULATORY"/>
    <property type="match status" value="1"/>
</dbReference>
<dbReference type="SMART" id="SM00862">
    <property type="entry name" value="Trans_reg_C"/>
    <property type="match status" value="1"/>
</dbReference>
<dbReference type="CDD" id="cd00383">
    <property type="entry name" value="trans_reg_C"/>
    <property type="match status" value="1"/>
</dbReference>
<dbReference type="SMART" id="SM00448">
    <property type="entry name" value="REC"/>
    <property type="match status" value="1"/>
</dbReference>
<dbReference type="InterPro" id="IPR039420">
    <property type="entry name" value="WalR-like"/>
</dbReference>
<dbReference type="Proteomes" id="UP000243053">
    <property type="component" value="Unassembled WGS sequence"/>
</dbReference>
<evidence type="ECO:0008006" key="12">
    <source>
        <dbReference type="Google" id="ProtNLM"/>
    </source>
</evidence>
<dbReference type="GO" id="GO:0006355">
    <property type="term" value="P:regulation of DNA-templated transcription"/>
    <property type="evidence" value="ECO:0007669"/>
    <property type="project" value="InterPro"/>
</dbReference>
<dbReference type="Pfam" id="PF00486">
    <property type="entry name" value="Trans_reg_C"/>
    <property type="match status" value="1"/>
</dbReference>
<sequence>MILLIENDLQYAESIGNFLTHYNIELDYAFNGISAFELASINNYEVIIINYEILKINSLTLCHKIRNELFISTPIIFLGEEDNTQNKIAAFKAGADDFINKPSSYEELHCRIKALALRGPRRDIGKQTVAKLKIDYNLRTVTCDETTVKLHFLQMNILKVLVQHYPNIVSRQMLEQEIWGEESPASSPLRTHIYRLRMAMEKPFQQPIIDTVYGQGYHLAHPF</sequence>
<keyword evidence="5" id="KW-0804">Transcription</keyword>
<dbReference type="Gene3D" id="1.10.10.10">
    <property type="entry name" value="Winged helix-like DNA-binding domain superfamily/Winged helix DNA-binding domain"/>
    <property type="match status" value="1"/>
</dbReference>
<dbReference type="GO" id="GO:0032993">
    <property type="term" value="C:protein-DNA complex"/>
    <property type="evidence" value="ECO:0007669"/>
    <property type="project" value="TreeGrafter"/>
</dbReference>
<evidence type="ECO:0000313" key="11">
    <source>
        <dbReference type="Proteomes" id="UP000243053"/>
    </source>
</evidence>
<organism evidence="10 11">
    <name type="scientific">Colwellia psychrerythraea</name>
    <name type="common">Vibrio psychroerythus</name>
    <dbReference type="NCBI Taxonomy" id="28229"/>
    <lineage>
        <taxon>Bacteria</taxon>
        <taxon>Pseudomonadati</taxon>
        <taxon>Pseudomonadota</taxon>
        <taxon>Gammaproteobacteria</taxon>
        <taxon>Alteromonadales</taxon>
        <taxon>Colwelliaceae</taxon>
        <taxon>Colwellia</taxon>
    </lineage>
</organism>
<dbReference type="Pfam" id="PF00072">
    <property type="entry name" value="Response_reg"/>
    <property type="match status" value="1"/>
</dbReference>
<dbReference type="GO" id="GO:0000976">
    <property type="term" value="F:transcription cis-regulatory region binding"/>
    <property type="evidence" value="ECO:0007669"/>
    <property type="project" value="TreeGrafter"/>
</dbReference>
<dbReference type="SUPFAM" id="SSF52172">
    <property type="entry name" value="CheY-like"/>
    <property type="match status" value="1"/>
</dbReference>
<feature type="DNA-binding region" description="OmpR/PhoB-type" evidence="7">
    <location>
        <begin position="124"/>
        <end position="221"/>
    </location>
</feature>
<gene>
    <name evidence="10" type="ORF">A9Q75_06505</name>
</gene>
<reference evidence="11" key="1">
    <citation type="journal article" date="2017" name="Proc. Natl. Acad. Sci. U.S.A.">
        <title>Simulation of Deepwater Horizon oil plume reveals substrate specialization within a complex community of hydrocarbon degraders.</title>
        <authorList>
            <person name="Hu P."/>
            <person name="Dubinsky E.A."/>
            <person name="Probst A.J."/>
            <person name="Wang J."/>
            <person name="Sieber C.M.K."/>
            <person name="Tom L.M."/>
            <person name="Gardinali P."/>
            <person name="Banfield J.F."/>
            <person name="Atlas R.M."/>
            <person name="Andersen G.L."/>
        </authorList>
    </citation>
    <scope>NUCLEOTIDE SEQUENCE [LARGE SCALE GENOMIC DNA]</scope>
</reference>
<dbReference type="PANTHER" id="PTHR48111:SF22">
    <property type="entry name" value="REGULATOR OF RPOS"/>
    <property type="match status" value="1"/>
</dbReference>
<keyword evidence="4 7" id="KW-0238">DNA-binding</keyword>
<evidence type="ECO:0000259" key="9">
    <source>
        <dbReference type="PROSITE" id="PS51755"/>
    </source>
</evidence>
<dbReference type="EMBL" id="MAAF01000040">
    <property type="protein sequence ID" value="OUR82406.1"/>
    <property type="molecule type" value="Genomic_DNA"/>
</dbReference>
<evidence type="ECO:0000256" key="5">
    <source>
        <dbReference type="ARBA" id="ARBA00023163"/>
    </source>
</evidence>
<evidence type="ECO:0000256" key="1">
    <source>
        <dbReference type="ARBA" id="ARBA00022553"/>
    </source>
</evidence>
<dbReference type="InterPro" id="IPR001867">
    <property type="entry name" value="OmpR/PhoB-type_DNA-bd"/>
</dbReference>
<keyword evidence="1" id="KW-0597">Phosphoprotein</keyword>
<evidence type="ECO:0000259" key="8">
    <source>
        <dbReference type="PROSITE" id="PS50110"/>
    </source>
</evidence>
<name>A0A1Y5ELM2_COLPS</name>
<dbReference type="CDD" id="cd00156">
    <property type="entry name" value="REC"/>
    <property type="match status" value="1"/>
</dbReference>
<dbReference type="InterPro" id="IPR001789">
    <property type="entry name" value="Sig_transdc_resp-reg_receiver"/>
</dbReference>
<feature type="domain" description="Response regulatory" evidence="8">
    <location>
        <begin position="1"/>
        <end position="116"/>
    </location>
</feature>
<evidence type="ECO:0000256" key="7">
    <source>
        <dbReference type="PROSITE-ProRule" id="PRU01091"/>
    </source>
</evidence>
<protein>
    <recommendedName>
        <fullName evidence="12">DNA-binding response regulator</fullName>
    </recommendedName>
</protein>
<dbReference type="GO" id="GO:0000156">
    <property type="term" value="F:phosphorelay response regulator activity"/>
    <property type="evidence" value="ECO:0007669"/>
    <property type="project" value="TreeGrafter"/>
</dbReference>
<dbReference type="Gene3D" id="3.40.50.2300">
    <property type="match status" value="1"/>
</dbReference>
<evidence type="ECO:0000256" key="4">
    <source>
        <dbReference type="ARBA" id="ARBA00023125"/>
    </source>
</evidence>
<dbReference type="InterPro" id="IPR036388">
    <property type="entry name" value="WH-like_DNA-bd_sf"/>
</dbReference>
<evidence type="ECO:0000256" key="3">
    <source>
        <dbReference type="ARBA" id="ARBA00023015"/>
    </source>
</evidence>
<accession>A0A1Y5ELM2</accession>
<evidence type="ECO:0000313" key="10">
    <source>
        <dbReference type="EMBL" id="OUR82406.1"/>
    </source>
</evidence>
<evidence type="ECO:0000256" key="2">
    <source>
        <dbReference type="ARBA" id="ARBA00023012"/>
    </source>
</evidence>
<proteinExistence type="predicted"/>
<dbReference type="AlphaFoldDB" id="A0A1Y5ELM2"/>
<comment type="caution">
    <text evidence="10">The sequence shown here is derived from an EMBL/GenBank/DDBJ whole genome shotgun (WGS) entry which is preliminary data.</text>
</comment>
<dbReference type="InterPro" id="IPR011006">
    <property type="entry name" value="CheY-like_superfamily"/>
</dbReference>
<feature type="domain" description="OmpR/PhoB-type" evidence="9">
    <location>
        <begin position="124"/>
        <end position="221"/>
    </location>
</feature>
<dbReference type="PROSITE" id="PS51755">
    <property type="entry name" value="OMPR_PHOB"/>
    <property type="match status" value="1"/>
</dbReference>
<dbReference type="PANTHER" id="PTHR48111">
    <property type="entry name" value="REGULATOR OF RPOS"/>
    <property type="match status" value="1"/>
</dbReference>
<comment type="caution">
    <text evidence="6">Lacks conserved residue(s) required for the propagation of feature annotation.</text>
</comment>
<keyword evidence="2" id="KW-0902">Two-component regulatory system</keyword>
<evidence type="ECO:0000256" key="6">
    <source>
        <dbReference type="PROSITE-ProRule" id="PRU00169"/>
    </source>
</evidence>
<keyword evidence="3" id="KW-0805">Transcription regulation</keyword>